<name>A0A256FUP5_9HYPH</name>
<dbReference type="PROSITE" id="PS01124">
    <property type="entry name" value="HTH_ARAC_FAMILY_2"/>
    <property type="match status" value="1"/>
</dbReference>
<organism evidence="5 6">
    <name type="scientific">Brucella rhizosphaerae</name>
    <dbReference type="NCBI Taxonomy" id="571254"/>
    <lineage>
        <taxon>Bacteria</taxon>
        <taxon>Pseudomonadati</taxon>
        <taxon>Pseudomonadota</taxon>
        <taxon>Alphaproteobacteria</taxon>
        <taxon>Hyphomicrobiales</taxon>
        <taxon>Brucellaceae</taxon>
        <taxon>Brucella/Ochrobactrum group</taxon>
        <taxon>Brucella</taxon>
    </lineage>
</organism>
<keyword evidence="2" id="KW-0238">DNA-binding</keyword>
<dbReference type="InterPro" id="IPR050204">
    <property type="entry name" value="AraC_XylS_family_regulators"/>
</dbReference>
<dbReference type="AlphaFoldDB" id="A0A256FUP5"/>
<gene>
    <name evidence="5" type="ORF">CEV32_3159</name>
</gene>
<reference evidence="5 6" key="1">
    <citation type="submission" date="2017-07" db="EMBL/GenBank/DDBJ databases">
        <title>Phylogenetic study on the rhizospheric bacterium Ochrobactrum sp. A44.</title>
        <authorList>
            <person name="Krzyzanowska D.M."/>
            <person name="Ossowicki A."/>
            <person name="Rajewska M."/>
            <person name="Maciag T."/>
            <person name="Kaczynski Z."/>
            <person name="Czerwicka M."/>
            <person name="Jafra S."/>
        </authorList>
    </citation>
    <scope>NUCLEOTIDE SEQUENCE [LARGE SCALE GENOMIC DNA]</scope>
    <source>
        <strain evidence="5 6">PR17</strain>
    </source>
</reference>
<dbReference type="Proteomes" id="UP000216345">
    <property type="component" value="Unassembled WGS sequence"/>
</dbReference>
<dbReference type="Pfam" id="PF12833">
    <property type="entry name" value="HTH_18"/>
    <property type="match status" value="1"/>
</dbReference>
<protein>
    <submittedName>
        <fullName evidence="5">Helix-turn-helix domain protein</fullName>
    </submittedName>
</protein>
<keyword evidence="1" id="KW-0805">Transcription regulation</keyword>
<dbReference type="GO" id="GO:0003700">
    <property type="term" value="F:DNA-binding transcription factor activity"/>
    <property type="evidence" value="ECO:0007669"/>
    <property type="project" value="InterPro"/>
</dbReference>
<keyword evidence="3" id="KW-0804">Transcription</keyword>
<evidence type="ECO:0000256" key="1">
    <source>
        <dbReference type="ARBA" id="ARBA00023015"/>
    </source>
</evidence>
<dbReference type="GO" id="GO:0043565">
    <property type="term" value="F:sequence-specific DNA binding"/>
    <property type="evidence" value="ECO:0007669"/>
    <property type="project" value="InterPro"/>
</dbReference>
<comment type="caution">
    <text evidence="5">The sequence shown here is derived from an EMBL/GenBank/DDBJ whole genome shotgun (WGS) entry which is preliminary data.</text>
</comment>
<accession>A0A256FUP5</accession>
<dbReference type="PANTHER" id="PTHR46796">
    <property type="entry name" value="HTH-TYPE TRANSCRIPTIONAL ACTIVATOR RHAS-RELATED"/>
    <property type="match status" value="1"/>
</dbReference>
<dbReference type="EMBL" id="NNRK01000011">
    <property type="protein sequence ID" value="OYR18605.1"/>
    <property type="molecule type" value="Genomic_DNA"/>
</dbReference>
<keyword evidence="6" id="KW-1185">Reference proteome</keyword>
<dbReference type="SMART" id="SM00342">
    <property type="entry name" value="HTH_ARAC"/>
    <property type="match status" value="1"/>
</dbReference>
<feature type="domain" description="HTH araC/xylS-type" evidence="4">
    <location>
        <begin position="3"/>
        <end position="103"/>
    </location>
</feature>
<dbReference type="InterPro" id="IPR018060">
    <property type="entry name" value="HTH_AraC"/>
</dbReference>
<sequence>MRKSILRYIDENLTNPVLGPHSIVKHFRVSRSHLYRAFEIDGGVAKVIRDKRLDIAYHLILDRKGKPLSLKEIAYRCGFHDGTQFTKAFKSRFGHAPKETLDTSGAFQLGDNGAFNFHNHFSERVARLDREVDS</sequence>
<evidence type="ECO:0000256" key="3">
    <source>
        <dbReference type="ARBA" id="ARBA00023163"/>
    </source>
</evidence>
<proteinExistence type="predicted"/>
<dbReference type="InterPro" id="IPR009057">
    <property type="entry name" value="Homeodomain-like_sf"/>
</dbReference>
<dbReference type="SUPFAM" id="SSF46689">
    <property type="entry name" value="Homeodomain-like"/>
    <property type="match status" value="1"/>
</dbReference>
<dbReference type="Gene3D" id="1.10.10.60">
    <property type="entry name" value="Homeodomain-like"/>
    <property type="match status" value="1"/>
</dbReference>
<evidence type="ECO:0000313" key="5">
    <source>
        <dbReference type="EMBL" id="OYR18605.1"/>
    </source>
</evidence>
<evidence type="ECO:0000256" key="2">
    <source>
        <dbReference type="ARBA" id="ARBA00023125"/>
    </source>
</evidence>
<dbReference type="PANTHER" id="PTHR46796:SF6">
    <property type="entry name" value="ARAC SUBFAMILY"/>
    <property type="match status" value="1"/>
</dbReference>
<dbReference type="RefSeq" id="WP_376858016.1">
    <property type="nucleotide sequence ID" value="NZ_JBHSZK010000004.1"/>
</dbReference>
<evidence type="ECO:0000313" key="6">
    <source>
        <dbReference type="Proteomes" id="UP000216345"/>
    </source>
</evidence>
<evidence type="ECO:0000259" key="4">
    <source>
        <dbReference type="PROSITE" id="PS01124"/>
    </source>
</evidence>